<reference evidence="2" key="1">
    <citation type="submission" date="2023-10" db="EMBL/GenBank/DDBJ databases">
        <title>Genome assembly of Pristionchus species.</title>
        <authorList>
            <person name="Yoshida K."/>
            <person name="Sommer R.J."/>
        </authorList>
    </citation>
    <scope>NUCLEOTIDE SEQUENCE</scope>
    <source>
        <strain evidence="2">RS5133</strain>
    </source>
</reference>
<dbReference type="Proteomes" id="UP001432322">
    <property type="component" value="Unassembled WGS sequence"/>
</dbReference>
<evidence type="ECO:0000313" key="3">
    <source>
        <dbReference type="Proteomes" id="UP001432322"/>
    </source>
</evidence>
<accession>A0AAV5W423</accession>
<sequence>QTPSACVGVSCSVTKIKGSNFETIHIVTISKHFSQLTNVALLEQTIEYGLSSDRSLIPLQATSFYANCISEKCVEHGRILRKTGIKSNKPQVECYEFPNEDVETNMTCTGDFCYYRNQSGGVMRGCYTVDDTLADKKVTVGFYEYFSYFTYLCDNKFCNEDEKTTRDNR</sequence>
<organism evidence="2 3">
    <name type="scientific">Pristionchus fissidentatus</name>
    <dbReference type="NCBI Taxonomy" id="1538716"/>
    <lineage>
        <taxon>Eukaryota</taxon>
        <taxon>Metazoa</taxon>
        <taxon>Ecdysozoa</taxon>
        <taxon>Nematoda</taxon>
        <taxon>Chromadorea</taxon>
        <taxon>Rhabditida</taxon>
        <taxon>Rhabditina</taxon>
        <taxon>Diplogasteromorpha</taxon>
        <taxon>Diplogasteroidea</taxon>
        <taxon>Neodiplogasteridae</taxon>
        <taxon>Pristionchus</taxon>
    </lineage>
</organism>
<feature type="domain" description="DUF7622" evidence="1">
    <location>
        <begin position="89"/>
        <end position="161"/>
    </location>
</feature>
<protein>
    <recommendedName>
        <fullName evidence="1">DUF7622 domain-containing protein</fullName>
    </recommendedName>
</protein>
<evidence type="ECO:0000313" key="2">
    <source>
        <dbReference type="EMBL" id="GMT26313.1"/>
    </source>
</evidence>
<name>A0AAV5W423_9BILA</name>
<gene>
    <name evidence="2" type="ORF">PFISCL1PPCAC_17610</name>
</gene>
<dbReference type="PANTHER" id="PTHR37433">
    <property type="entry name" value="PROTEIN CBG25136-RELATED"/>
    <property type="match status" value="1"/>
</dbReference>
<dbReference type="InterPro" id="IPR056039">
    <property type="entry name" value="DUF7622"/>
</dbReference>
<dbReference type="PANTHER" id="PTHR37433:SF19">
    <property type="entry name" value="ACTIVIN_RECP DOMAIN-CONTAINING PROTEIN"/>
    <property type="match status" value="1"/>
</dbReference>
<comment type="caution">
    <text evidence="2">The sequence shown here is derived from an EMBL/GenBank/DDBJ whole genome shotgun (WGS) entry which is preliminary data.</text>
</comment>
<keyword evidence="3" id="KW-1185">Reference proteome</keyword>
<dbReference type="Pfam" id="PF24602">
    <property type="entry name" value="DUF7622"/>
    <property type="match status" value="1"/>
</dbReference>
<proteinExistence type="predicted"/>
<feature type="non-terminal residue" evidence="2">
    <location>
        <position position="169"/>
    </location>
</feature>
<dbReference type="AlphaFoldDB" id="A0AAV5W423"/>
<feature type="non-terminal residue" evidence="2">
    <location>
        <position position="1"/>
    </location>
</feature>
<dbReference type="EMBL" id="BTSY01000005">
    <property type="protein sequence ID" value="GMT26313.1"/>
    <property type="molecule type" value="Genomic_DNA"/>
</dbReference>
<evidence type="ECO:0000259" key="1">
    <source>
        <dbReference type="Pfam" id="PF24602"/>
    </source>
</evidence>